<reference evidence="4 5" key="1">
    <citation type="submission" date="2024-03" db="EMBL/GenBank/DDBJ databases">
        <title>Human intestinal bacterial collection.</title>
        <authorList>
            <person name="Pauvert C."/>
            <person name="Hitch T.C.A."/>
            <person name="Clavel T."/>
        </authorList>
    </citation>
    <scope>NUCLEOTIDE SEQUENCE [LARGE SCALE GENOMIC DNA]</scope>
    <source>
        <strain evidence="4 5">CLA-JM-H38</strain>
    </source>
</reference>
<evidence type="ECO:0000313" key="4">
    <source>
        <dbReference type="EMBL" id="MEQ2470404.1"/>
    </source>
</evidence>
<feature type="signal peptide" evidence="2">
    <location>
        <begin position="1"/>
        <end position="20"/>
    </location>
</feature>
<feature type="domain" description="Serpin" evidence="3">
    <location>
        <begin position="73"/>
        <end position="448"/>
    </location>
</feature>
<dbReference type="PANTHER" id="PTHR11461">
    <property type="entry name" value="SERINE PROTEASE INHIBITOR, SERPIN"/>
    <property type="match status" value="1"/>
</dbReference>
<dbReference type="Gene3D" id="3.30.497.10">
    <property type="entry name" value="Antithrombin, subunit I, domain 2"/>
    <property type="match status" value="1"/>
</dbReference>
<dbReference type="SUPFAM" id="SSF56574">
    <property type="entry name" value="Serpins"/>
    <property type="match status" value="1"/>
</dbReference>
<dbReference type="EMBL" id="JBBMEZ010000024">
    <property type="protein sequence ID" value="MEQ2470404.1"/>
    <property type="molecule type" value="Genomic_DNA"/>
</dbReference>
<dbReference type="Gene3D" id="2.30.39.10">
    <property type="entry name" value="Alpha-1-antitrypsin, domain 1"/>
    <property type="match status" value="1"/>
</dbReference>
<comment type="caution">
    <text evidence="4">The sequence shown here is derived from an EMBL/GenBank/DDBJ whole genome shotgun (WGS) entry which is preliminary data.</text>
</comment>
<evidence type="ECO:0000259" key="3">
    <source>
        <dbReference type="SMART" id="SM00093"/>
    </source>
</evidence>
<comment type="similarity">
    <text evidence="1">Belongs to the serpin family.</text>
</comment>
<keyword evidence="5" id="KW-1185">Reference proteome</keyword>
<keyword evidence="2" id="KW-0732">Signal</keyword>
<name>A0ABV1FET2_9FIRM</name>
<dbReference type="InterPro" id="IPR042178">
    <property type="entry name" value="Serpin_sf_1"/>
</dbReference>
<dbReference type="SMART" id="SM00093">
    <property type="entry name" value="SERPIN"/>
    <property type="match status" value="1"/>
</dbReference>
<accession>A0ABV1FET2</accession>
<evidence type="ECO:0000256" key="1">
    <source>
        <dbReference type="RuleBase" id="RU000411"/>
    </source>
</evidence>
<dbReference type="PROSITE" id="PS00284">
    <property type="entry name" value="SERPIN"/>
    <property type="match status" value="1"/>
</dbReference>
<sequence>MMKKALSVALCILMAGTVLTACSNPDEFSDSENLSLKYTRSDKTDDTFNYADGAKTAPSSYDTYSAKITDFELRLFRNRHKSGSYVFCPANAVLNLEAMANGASGDTQEEITNALCSGVTLENMNQCASYFASRIQSVASSDKSPESSQSSEKDSEKNSDKSFVKLCNSLISNDNADIMTGFLQTTKDYYDTNVLRFNFSDSDALKKLDKKYADFTNNGSVFENLDTKQSVISLSATDICDRWLNPYAQIDIEKAKFKSADGEKEVTYMTSNETYMKTNKATAVMKYFSQTPLKMMVIMPNEGVSLDDYATDFTSLEYTTLLDSVDVTKTAKAKIPEFSVSGDKSAENITQIVEKSGINSSFTADRSRYKNLSRSDDIAFSAMYDIAPSLSINAGGIGGTQSNGDKAELEKRTKELSKTDVTVEFNRPFMFVILDNESDIPLYMGTFTG</sequence>
<dbReference type="InterPro" id="IPR042185">
    <property type="entry name" value="Serpin_sf_2"/>
</dbReference>
<dbReference type="InterPro" id="IPR023796">
    <property type="entry name" value="Serpin_dom"/>
</dbReference>
<dbReference type="InterPro" id="IPR000215">
    <property type="entry name" value="Serpin_fam"/>
</dbReference>
<feature type="chain" id="PRO_5046868247" evidence="2">
    <location>
        <begin position="21"/>
        <end position="449"/>
    </location>
</feature>
<dbReference type="PROSITE" id="PS51257">
    <property type="entry name" value="PROKAR_LIPOPROTEIN"/>
    <property type="match status" value="1"/>
</dbReference>
<proteinExistence type="inferred from homology"/>
<dbReference type="RefSeq" id="WP_367286121.1">
    <property type="nucleotide sequence ID" value="NZ_JBBMEZ010000024.1"/>
</dbReference>
<gene>
    <name evidence="4" type="ORF">WMO39_08725</name>
</gene>
<evidence type="ECO:0000256" key="2">
    <source>
        <dbReference type="SAM" id="SignalP"/>
    </source>
</evidence>
<dbReference type="PANTHER" id="PTHR11461:SF211">
    <property type="entry name" value="GH10112P-RELATED"/>
    <property type="match status" value="1"/>
</dbReference>
<evidence type="ECO:0000313" key="5">
    <source>
        <dbReference type="Proteomes" id="UP001490816"/>
    </source>
</evidence>
<protein>
    <submittedName>
        <fullName evidence="4">Serpin family protein</fullName>
    </submittedName>
</protein>
<dbReference type="Pfam" id="PF00079">
    <property type="entry name" value="Serpin"/>
    <property type="match status" value="1"/>
</dbReference>
<dbReference type="InterPro" id="IPR036186">
    <property type="entry name" value="Serpin_sf"/>
</dbReference>
<organism evidence="4 5">
    <name type="scientific">Ruminococcoides intestinale</name>
    <dbReference type="NCBI Taxonomy" id="3133162"/>
    <lineage>
        <taxon>Bacteria</taxon>
        <taxon>Bacillati</taxon>
        <taxon>Bacillota</taxon>
        <taxon>Clostridia</taxon>
        <taxon>Eubacteriales</taxon>
        <taxon>Oscillospiraceae</taxon>
        <taxon>Ruminococcoides</taxon>
    </lineage>
</organism>
<dbReference type="InterPro" id="IPR023795">
    <property type="entry name" value="Serpin_CS"/>
</dbReference>
<dbReference type="Proteomes" id="UP001490816">
    <property type="component" value="Unassembled WGS sequence"/>
</dbReference>